<dbReference type="GO" id="GO:0031201">
    <property type="term" value="C:SNARE complex"/>
    <property type="evidence" value="ECO:0007669"/>
    <property type="project" value="TreeGrafter"/>
</dbReference>
<dbReference type="PROSITE" id="PS00914">
    <property type="entry name" value="SYNTAXIN"/>
    <property type="match status" value="1"/>
</dbReference>
<accession>A0A9Q0R503</accession>
<dbReference type="OrthoDB" id="364348at2759"/>
<keyword evidence="2" id="KW-0472">Membrane</keyword>
<comment type="similarity">
    <text evidence="1">Belongs to the syntaxin family.</text>
</comment>
<dbReference type="Pfam" id="PF05739">
    <property type="entry name" value="SNARE"/>
    <property type="match status" value="1"/>
</dbReference>
<keyword evidence="2" id="KW-1133">Transmembrane helix</keyword>
<dbReference type="InterPro" id="IPR010989">
    <property type="entry name" value="SNARE"/>
</dbReference>
<dbReference type="Gene3D" id="1.20.5.110">
    <property type="match status" value="1"/>
</dbReference>
<dbReference type="GO" id="GO:0006906">
    <property type="term" value="P:vesicle fusion"/>
    <property type="evidence" value="ECO:0007669"/>
    <property type="project" value="TreeGrafter"/>
</dbReference>
<sequence>MTDWGNIAQQKPKETLEEISDQIFQIDKNNRQLEEYIKQIGKSKDDSKLRSNLQKIRNSSKKLVQSVNEKLMKEKNNQTDKHKWEKLFAQFNDVLKNFENLFRESVRKEREVIQILQDKEDKKDHDHDNEFQIQEVQNFNQTDLELIEERNRDLQNLEVDVQELHELFIEVAALVKTQQSGIDQVEHNVESADHDVEKGVEELQKASLLQKAARSKMCWIIICVIIIAVIFMAIFIR</sequence>
<dbReference type="PANTHER" id="PTHR19957">
    <property type="entry name" value="SYNTAXIN"/>
    <property type="match status" value="1"/>
</dbReference>
<organism evidence="4 5">
    <name type="scientific">Anaeramoeba ignava</name>
    <name type="common">Anaerobic marine amoeba</name>
    <dbReference type="NCBI Taxonomy" id="1746090"/>
    <lineage>
        <taxon>Eukaryota</taxon>
        <taxon>Metamonada</taxon>
        <taxon>Anaeramoebidae</taxon>
        <taxon>Anaeramoeba</taxon>
    </lineage>
</organism>
<dbReference type="OMA" id="CIQQVAK"/>
<dbReference type="AlphaFoldDB" id="A0A9Q0R503"/>
<reference evidence="4" key="1">
    <citation type="submission" date="2022-10" db="EMBL/GenBank/DDBJ databases">
        <title>Novel sulphate-reducing endosymbionts in the free-living metamonad Anaeramoeba.</title>
        <authorList>
            <person name="Jerlstrom-Hultqvist J."/>
            <person name="Cepicka I."/>
            <person name="Gallot-Lavallee L."/>
            <person name="Salas-Leiva D."/>
            <person name="Curtis B.A."/>
            <person name="Zahonova K."/>
            <person name="Pipaliya S."/>
            <person name="Dacks J."/>
            <person name="Roger A.J."/>
        </authorList>
    </citation>
    <scope>NUCLEOTIDE SEQUENCE</scope>
    <source>
        <strain evidence="4">BMAN</strain>
    </source>
</reference>
<keyword evidence="2" id="KW-0812">Transmembrane</keyword>
<comment type="caution">
    <text evidence="4">The sequence shown here is derived from an EMBL/GenBank/DDBJ whole genome shotgun (WGS) entry which is preliminary data.</text>
</comment>
<name>A0A9Q0R503_ANAIG</name>
<dbReference type="Pfam" id="PF14523">
    <property type="entry name" value="Syntaxin_2"/>
    <property type="match status" value="1"/>
</dbReference>
<dbReference type="InterPro" id="IPR000727">
    <property type="entry name" value="T_SNARE_dom"/>
</dbReference>
<dbReference type="GO" id="GO:0006886">
    <property type="term" value="P:intracellular protein transport"/>
    <property type="evidence" value="ECO:0007669"/>
    <property type="project" value="InterPro"/>
</dbReference>
<dbReference type="InterPro" id="IPR045242">
    <property type="entry name" value="Syntaxin"/>
</dbReference>
<dbReference type="GO" id="GO:0000149">
    <property type="term" value="F:SNARE binding"/>
    <property type="evidence" value="ECO:0007669"/>
    <property type="project" value="TreeGrafter"/>
</dbReference>
<dbReference type="GO" id="GO:0048278">
    <property type="term" value="P:vesicle docking"/>
    <property type="evidence" value="ECO:0007669"/>
    <property type="project" value="TreeGrafter"/>
</dbReference>
<protein>
    <recommendedName>
        <fullName evidence="3">t-SNARE coiled-coil homology domain-containing protein</fullName>
    </recommendedName>
</protein>
<evidence type="ECO:0000256" key="1">
    <source>
        <dbReference type="ARBA" id="ARBA00009063"/>
    </source>
</evidence>
<gene>
    <name evidence="4" type="ORF">M0811_12846</name>
</gene>
<dbReference type="PROSITE" id="PS50192">
    <property type="entry name" value="T_SNARE"/>
    <property type="match status" value="1"/>
</dbReference>
<dbReference type="CDD" id="cd15848">
    <property type="entry name" value="SNARE_syntaxin1-like"/>
    <property type="match status" value="1"/>
</dbReference>
<dbReference type="EMBL" id="JAPDFW010000126">
    <property type="protein sequence ID" value="KAJ5067494.1"/>
    <property type="molecule type" value="Genomic_DNA"/>
</dbReference>
<feature type="domain" description="T-SNARE coiled-coil homology" evidence="3">
    <location>
        <begin position="144"/>
        <end position="206"/>
    </location>
</feature>
<dbReference type="InterPro" id="IPR006012">
    <property type="entry name" value="Syntaxin/epimorphin_CS"/>
</dbReference>
<evidence type="ECO:0000256" key="2">
    <source>
        <dbReference type="SAM" id="Phobius"/>
    </source>
</evidence>
<evidence type="ECO:0000313" key="5">
    <source>
        <dbReference type="Proteomes" id="UP001149090"/>
    </source>
</evidence>
<dbReference type="GO" id="GO:0005484">
    <property type="term" value="F:SNAP receptor activity"/>
    <property type="evidence" value="ECO:0007669"/>
    <property type="project" value="InterPro"/>
</dbReference>
<dbReference type="Proteomes" id="UP001149090">
    <property type="component" value="Unassembled WGS sequence"/>
</dbReference>
<dbReference type="InterPro" id="IPR006011">
    <property type="entry name" value="Syntaxin_N"/>
</dbReference>
<dbReference type="GO" id="GO:0012505">
    <property type="term" value="C:endomembrane system"/>
    <property type="evidence" value="ECO:0007669"/>
    <property type="project" value="TreeGrafter"/>
</dbReference>
<dbReference type="SUPFAM" id="SSF47661">
    <property type="entry name" value="t-snare proteins"/>
    <property type="match status" value="1"/>
</dbReference>
<keyword evidence="5" id="KW-1185">Reference proteome</keyword>
<evidence type="ECO:0000259" key="3">
    <source>
        <dbReference type="PROSITE" id="PS50192"/>
    </source>
</evidence>
<proteinExistence type="inferred from homology"/>
<feature type="transmembrane region" description="Helical" evidence="2">
    <location>
        <begin position="217"/>
        <end position="236"/>
    </location>
</feature>
<dbReference type="Gene3D" id="1.20.58.70">
    <property type="match status" value="1"/>
</dbReference>
<evidence type="ECO:0000313" key="4">
    <source>
        <dbReference type="EMBL" id="KAJ5067494.1"/>
    </source>
</evidence>
<dbReference type="SMART" id="SM00397">
    <property type="entry name" value="t_SNARE"/>
    <property type="match status" value="1"/>
</dbReference>